<reference evidence="10 11" key="1">
    <citation type="submission" date="2020-07" db="EMBL/GenBank/DDBJ databases">
        <authorList>
            <person name="Zhuang K."/>
            <person name="Ran Y."/>
        </authorList>
    </citation>
    <scope>NUCLEOTIDE SEQUENCE [LARGE SCALE GENOMIC DNA]</scope>
    <source>
        <strain evidence="10 11">WCH-YHL-001</strain>
    </source>
</reference>
<evidence type="ECO:0000256" key="1">
    <source>
        <dbReference type="ARBA" id="ARBA00010617"/>
    </source>
</evidence>
<evidence type="ECO:0000313" key="11">
    <source>
        <dbReference type="Proteomes" id="UP000515512"/>
    </source>
</evidence>
<dbReference type="EMBL" id="CP059399">
    <property type="protein sequence ID" value="QLY29322.1"/>
    <property type="molecule type" value="Genomic_DNA"/>
</dbReference>
<evidence type="ECO:0000256" key="4">
    <source>
        <dbReference type="ARBA" id="ARBA00023002"/>
    </source>
</evidence>
<evidence type="ECO:0000256" key="5">
    <source>
        <dbReference type="ARBA" id="ARBA00023004"/>
    </source>
</evidence>
<gene>
    <name evidence="10" type="ORF">H0264_29200</name>
</gene>
<organism evidence="10 11">
    <name type="scientific">Nocardia huaxiensis</name>
    <dbReference type="NCBI Taxonomy" id="2755382"/>
    <lineage>
        <taxon>Bacteria</taxon>
        <taxon>Bacillati</taxon>
        <taxon>Actinomycetota</taxon>
        <taxon>Actinomycetes</taxon>
        <taxon>Mycobacteriales</taxon>
        <taxon>Nocardiaceae</taxon>
        <taxon>Nocardia</taxon>
    </lineage>
</organism>
<feature type="region of interest" description="Disordered" evidence="9">
    <location>
        <begin position="1"/>
        <end position="24"/>
    </location>
</feature>
<keyword evidence="4 8" id="KW-0560">Oxidoreductase</keyword>
<evidence type="ECO:0000313" key="10">
    <source>
        <dbReference type="EMBL" id="QLY29322.1"/>
    </source>
</evidence>
<evidence type="ECO:0000256" key="9">
    <source>
        <dbReference type="SAM" id="MobiDB-lite"/>
    </source>
</evidence>
<accession>A0A7D6VA34</accession>
<comment type="cofactor">
    <cofactor evidence="7">
        <name>heme</name>
        <dbReference type="ChEBI" id="CHEBI:30413"/>
    </cofactor>
</comment>
<dbReference type="PROSITE" id="PS00086">
    <property type="entry name" value="CYTOCHROME_P450"/>
    <property type="match status" value="1"/>
</dbReference>
<dbReference type="PANTHER" id="PTHR24291">
    <property type="entry name" value="CYTOCHROME P450 FAMILY 4"/>
    <property type="match status" value="1"/>
</dbReference>
<dbReference type="PRINTS" id="PR00463">
    <property type="entry name" value="EP450I"/>
</dbReference>
<evidence type="ECO:0000256" key="6">
    <source>
        <dbReference type="ARBA" id="ARBA00023033"/>
    </source>
</evidence>
<dbReference type="Pfam" id="PF00067">
    <property type="entry name" value="p450"/>
    <property type="match status" value="1"/>
</dbReference>
<sequence length="466" mass="50749">MVSNKETRSSEGSGRTHSGAVSAFPPAPDVGLPLRARIGALRRLNTGLEQIRAAGGPVTIVRVGPKWLVPPFAVVTSPQGAKDVLGGSDGAFDKQSVFFVEARKWLGLNLFSVAHREWLPRRKAYQPLFTKRHVAEYAGAMAGVADGCAAAWVRAGRVDLATETRRLTLRVLGSALFGTDLDEQAEEVGESLACSAAFVLDRGLRPVRAPAWLPTPARRRFRASRAFVYAIIDEAIAAAHRDPDAAPLLRLFFDIRDLHTGEPLSDTVICRELVTFLFAGHDTTATTLAYALWILGRDTAIQDRVAEEAAALGDRPLRVEDVPELAYTVRVVHETLRVCPPAPALARQAMRDVVVDGFRIPAGTNMVIGTYAMHHDPALWDNPSRFDPDRFDPERSAGRDRWQFLPFGGGPRTCIGDHFAMLEATLALASIVRRVRLESVEPDLPLATPFTMVAAGPVPALVHSRT</sequence>
<dbReference type="Proteomes" id="UP000515512">
    <property type="component" value="Chromosome"/>
</dbReference>
<dbReference type="InterPro" id="IPR017972">
    <property type="entry name" value="Cyt_P450_CS"/>
</dbReference>
<protein>
    <submittedName>
        <fullName evidence="10">Cytochrome P450</fullName>
    </submittedName>
</protein>
<dbReference type="KEGG" id="nhu:H0264_29200"/>
<dbReference type="PANTHER" id="PTHR24291:SF50">
    <property type="entry name" value="BIFUNCTIONAL ALBAFLAVENONE MONOOXYGENASE_TERPENE SYNTHASE"/>
    <property type="match status" value="1"/>
</dbReference>
<dbReference type="Gene3D" id="1.10.630.10">
    <property type="entry name" value="Cytochrome P450"/>
    <property type="match status" value="1"/>
</dbReference>
<dbReference type="SUPFAM" id="SSF48264">
    <property type="entry name" value="Cytochrome P450"/>
    <property type="match status" value="1"/>
</dbReference>
<evidence type="ECO:0000256" key="8">
    <source>
        <dbReference type="RuleBase" id="RU000461"/>
    </source>
</evidence>
<comment type="similarity">
    <text evidence="1 8">Belongs to the cytochrome P450 family.</text>
</comment>
<keyword evidence="11" id="KW-1185">Reference proteome</keyword>
<dbReference type="InterPro" id="IPR036396">
    <property type="entry name" value="Cyt_P450_sf"/>
</dbReference>
<evidence type="ECO:0000256" key="3">
    <source>
        <dbReference type="ARBA" id="ARBA00022723"/>
    </source>
</evidence>
<dbReference type="GO" id="GO:0020037">
    <property type="term" value="F:heme binding"/>
    <property type="evidence" value="ECO:0007669"/>
    <property type="project" value="InterPro"/>
</dbReference>
<evidence type="ECO:0000256" key="7">
    <source>
        <dbReference type="PIRSR" id="PIRSR602401-1"/>
    </source>
</evidence>
<dbReference type="GO" id="GO:0005506">
    <property type="term" value="F:iron ion binding"/>
    <property type="evidence" value="ECO:0007669"/>
    <property type="project" value="InterPro"/>
</dbReference>
<keyword evidence="2 7" id="KW-0349">Heme</keyword>
<name>A0A7D6VA34_9NOCA</name>
<feature type="binding site" description="axial binding residue" evidence="7">
    <location>
        <position position="414"/>
    </location>
    <ligand>
        <name>heme</name>
        <dbReference type="ChEBI" id="CHEBI:30413"/>
    </ligand>
    <ligandPart>
        <name>Fe</name>
        <dbReference type="ChEBI" id="CHEBI:18248"/>
    </ligandPart>
</feature>
<dbReference type="GO" id="GO:0004497">
    <property type="term" value="F:monooxygenase activity"/>
    <property type="evidence" value="ECO:0007669"/>
    <property type="project" value="UniProtKB-KW"/>
</dbReference>
<dbReference type="AlphaFoldDB" id="A0A7D6VA34"/>
<keyword evidence="5 7" id="KW-0408">Iron</keyword>
<keyword evidence="3 7" id="KW-0479">Metal-binding</keyword>
<dbReference type="GO" id="GO:0016705">
    <property type="term" value="F:oxidoreductase activity, acting on paired donors, with incorporation or reduction of molecular oxygen"/>
    <property type="evidence" value="ECO:0007669"/>
    <property type="project" value="InterPro"/>
</dbReference>
<dbReference type="InterPro" id="IPR001128">
    <property type="entry name" value="Cyt_P450"/>
</dbReference>
<dbReference type="RefSeq" id="WP_181580526.1">
    <property type="nucleotide sequence ID" value="NZ_CP059399.1"/>
</dbReference>
<dbReference type="InterPro" id="IPR002401">
    <property type="entry name" value="Cyt_P450_E_grp-I"/>
</dbReference>
<keyword evidence="6 8" id="KW-0503">Monooxygenase</keyword>
<evidence type="ECO:0000256" key="2">
    <source>
        <dbReference type="ARBA" id="ARBA00022617"/>
    </source>
</evidence>
<proteinExistence type="inferred from homology"/>
<dbReference type="InterPro" id="IPR050196">
    <property type="entry name" value="Cytochrome_P450_Monoox"/>
</dbReference>
<dbReference type="PRINTS" id="PR00385">
    <property type="entry name" value="P450"/>
</dbReference>